<sequence length="23" mass="2843">MYNMSPEEVNHVIQFWIHVRILS</sequence>
<reference evidence="1" key="1">
    <citation type="submission" date="2014-09" db="EMBL/GenBank/DDBJ databases">
        <authorList>
            <person name="Magalhaes I.L.F."/>
            <person name="Oliveira U."/>
            <person name="Santos F.R."/>
            <person name="Vidigal T.H.D.A."/>
            <person name="Brescovit A.D."/>
            <person name="Santos A.J."/>
        </authorList>
    </citation>
    <scope>NUCLEOTIDE SEQUENCE</scope>
    <source>
        <tissue evidence="1">Shoot tissue taken approximately 20 cm above the soil surface</tissue>
    </source>
</reference>
<protein>
    <submittedName>
        <fullName evidence="1">Uncharacterized protein</fullName>
    </submittedName>
</protein>
<accession>A0A0A9BL95</accession>
<proteinExistence type="predicted"/>
<dbReference type="AlphaFoldDB" id="A0A0A9BL95"/>
<evidence type="ECO:0000313" key="1">
    <source>
        <dbReference type="EMBL" id="JAD64101.1"/>
    </source>
</evidence>
<reference evidence="1" key="2">
    <citation type="journal article" date="2015" name="Data Brief">
        <title>Shoot transcriptome of the giant reed, Arundo donax.</title>
        <authorList>
            <person name="Barrero R.A."/>
            <person name="Guerrero F.D."/>
            <person name="Moolhuijzen P."/>
            <person name="Goolsby J.A."/>
            <person name="Tidwell J."/>
            <person name="Bellgard S.E."/>
            <person name="Bellgard M.I."/>
        </authorList>
    </citation>
    <scope>NUCLEOTIDE SEQUENCE</scope>
    <source>
        <tissue evidence="1">Shoot tissue taken approximately 20 cm above the soil surface</tissue>
    </source>
</reference>
<name>A0A0A9BL95_ARUDO</name>
<dbReference type="EMBL" id="GBRH01233794">
    <property type="protein sequence ID" value="JAD64101.1"/>
    <property type="molecule type" value="Transcribed_RNA"/>
</dbReference>
<organism evidence="1">
    <name type="scientific">Arundo donax</name>
    <name type="common">Giant reed</name>
    <name type="synonym">Donax arundinaceus</name>
    <dbReference type="NCBI Taxonomy" id="35708"/>
    <lineage>
        <taxon>Eukaryota</taxon>
        <taxon>Viridiplantae</taxon>
        <taxon>Streptophyta</taxon>
        <taxon>Embryophyta</taxon>
        <taxon>Tracheophyta</taxon>
        <taxon>Spermatophyta</taxon>
        <taxon>Magnoliopsida</taxon>
        <taxon>Liliopsida</taxon>
        <taxon>Poales</taxon>
        <taxon>Poaceae</taxon>
        <taxon>PACMAD clade</taxon>
        <taxon>Arundinoideae</taxon>
        <taxon>Arundineae</taxon>
        <taxon>Arundo</taxon>
    </lineage>
</organism>